<evidence type="ECO:0000259" key="1">
    <source>
        <dbReference type="PROSITE" id="PS50943"/>
    </source>
</evidence>
<dbReference type="InterPro" id="IPR001387">
    <property type="entry name" value="Cro/C1-type_HTH"/>
</dbReference>
<organism evidence="2 3">
    <name type="scientific">Pleomorphomonas carboxyditropha</name>
    <dbReference type="NCBI Taxonomy" id="2023338"/>
    <lineage>
        <taxon>Bacteria</taxon>
        <taxon>Pseudomonadati</taxon>
        <taxon>Pseudomonadota</taxon>
        <taxon>Alphaproteobacteria</taxon>
        <taxon>Hyphomicrobiales</taxon>
        <taxon>Pleomorphomonadaceae</taxon>
        <taxon>Pleomorphomonas</taxon>
    </lineage>
</organism>
<keyword evidence="3" id="KW-1185">Reference proteome</keyword>
<dbReference type="SMART" id="SM00530">
    <property type="entry name" value="HTH_XRE"/>
    <property type="match status" value="1"/>
</dbReference>
<dbReference type="GO" id="GO:0003677">
    <property type="term" value="F:DNA binding"/>
    <property type="evidence" value="ECO:0007669"/>
    <property type="project" value="InterPro"/>
</dbReference>
<comment type="caution">
    <text evidence="2">The sequence shown here is derived from an EMBL/GenBank/DDBJ whole genome shotgun (WGS) entry which is preliminary data.</text>
</comment>
<accession>A0A2G9WWE1</accession>
<dbReference type="SUPFAM" id="SSF47413">
    <property type="entry name" value="lambda repressor-like DNA-binding domains"/>
    <property type="match status" value="1"/>
</dbReference>
<dbReference type="EMBL" id="NQVN01000009">
    <property type="protein sequence ID" value="PIO98622.1"/>
    <property type="molecule type" value="Genomic_DNA"/>
</dbReference>
<feature type="domain" description="HTH cro/C1-type" evidence="1">
    <location>
        <begin position="31"/>
        <end position="71"/>
    </location>
</feature>
<dbReference type="InterPro" id="IPR010982">
    <property type="entry name" value="Lambda_DNA-bd_dom_sf"/>
</dbReference>
<dbReference type="OrthoDB" id="528805at2"/>
<dbReference type="Proteomes" id="UP000231070">
    <property type="component" value="Unassembled WGS sequence"/>
</dbReference>
<reference evidence="2 3" key="1">
    <citation type="submission" date="2017-08" db="EMBL/GenBank/DDBJ databases">
        <title>Pleomorphomonas carboxidotrophicus sp. nov., a new mesophilic hydrogenogenic carboxidotroph.</title>
        <authorList>
            <person name="Esquivel-Elizondo S."/>
            <person name="Krajmalnik-Brown R."/>
            <person name="Maldonado J."/>
        </authorList>
    </citation>
    <scope>NUCLEOTIDE SEQUENCE [LARGE SCALE GENOMIC DNA]</scope>
    <source>
        <strain evidence="2 3">SVCO-16</strain>
    </source>
</reference>
<gene>
    <name evidence="2" type="ORF">CJ014_15000</name>
</gene>
<dbReference type="CDD" id="cd00093">
    <property type="entry name" value="HTH_XRE"/>
    <property type="match status" value="1"/>
</dbReference>
<protein>
    <recommendedName>
        <fullName evidence="1">HTH cro/C1-type domain-containing protein</fullName>
    </recommendedName>
</protein>
<proteinExistence type="predicted"/>
<sequence length="171" mass="18456">MARPEKEPKTPLAARLREIRRRQGDPEREVFAGILGVAASTLAGWERGETIPDAKAIALYREKLGVDLDWLLLEEGAPPSPAGRRQSLDAGILRRLGEMVGRVHAGAGVKLPKGAEFETVADLYNEFLMLCANPAETPADVVDAMLGVLESRFKARLSSARAEPGTGKRSA</sequence>
<name>A0A2G9WWE1_9HYPH</name>
<dbReference type="AlphaFoldDB" id="A0A2G9WWE1"/>
<dbReference type="Gene3D" id="1.10.260.40">
    <property type="entry name" value="lambda repressor-like DNA-binding domains"/>
    <property type="match status" value="1"/>
</dbReference>
<evidence type="ECO:0000313" key="2">
    <source>
        <dbReference type="EMBL" id="PIO98622.1"/>
    </source>
</evidence>
<dbReference type="Pfam" id="PF01381">
    <property type="entry name" value="HTH_3"/>
    <property type="match status" value="1"/>
</dbReference>
<dbReference type="PROSITE" id="PS50943">
    <property type="entry name" value="HTH_CROC1"/>
    <property type="match status" value="1"/>
</dbReference>
<evidence type="ECO:0000313" key="3">
    <source>
        <dbReference type="Proteomes" id="UP000231070"/>
    </source>
</evidence>